<comment type="pathway">
    <text evidence="6">Amino-acid biosynthesis; L-methionine biosynthesis via salvage pathway; L-methionine from S-methyl-5-thio-alpha-D-ribose 1-phosphate: step 2/6.</text>
</comment>
<dbReference type="GO" id="GO:0008270">
    <property type="term" value="F:zinc ion binding"/>
    <property type="evidence" value="ECO:0007669"/>
    <property type="project" value="UniProtKB-UniRule"/>
</dbReference>
<dbReference type="SUPFAM" id="SSF53639">
    <property type="entry name" value="AraD/HMP-PK domain-like"/>
    <property type="match status" value="1"/>
</dbReference>
<name>A0A172YBV9_9GAMM</name>
<keyword evidence="3 6" id="KW-0862">Zinc</keyword>
<dbReference type="GO" id="GO:0005737">
    <property type="term" value="C:cytoplasm"/>
    <property type="evidence" value="ECO:0007669"/>
    <property type="project" value="UniProtKB-UniRule"/>
</dbReference>
<dbReference type="NCBIfam" id="TIGR03328">
    <property type="entry name" value="salvage_mtnB"/>
    <property type="match status" value="1"/>
</dbReference>
<dbReference type="PANTHER" id="PTHR10640">
    <property type="entry name" value="METHYLTHIORIBULOSE-1-PHOSPHATE DEHYDRATASE"/>
    <property type="match status" value="1"/>
</dbReference>
<dbReference type="KEGG" id="haa:A5892_03845"/>
<keyword evidence="4 6" id="KW-0486">Methionine biosynthesis</keyword>
<keyword evidence="1 6" id="KW-0028">Amino-acid biosynthesis</keyword>
<accession>A0A172YBV9</accession>
<evidence type="ECO:0000313" key="8">
    <source>
        <dbReference type="EMBL" id="ANF56704.1"/>
    </source>
</evidence>
<reference evidence="8 9" key="1">
    <citation type="submission" date="2016-04" db="EMBL/GenBank/DDBJ databases">
        <title>Complete Genome Sequence of Halotalea alkalilenta IHB B 13600.</title>
        <authorList>
            <person name="Swarnkar M.K."/>
            <person name="Sharma A."/>
            <person name="Kaushal K."/>
            <person name="Soni R."/>
            <person name="Rana S."/>
            <person name="Singh A.K."/>
            <person name="Gulati A."/>
        </authorList>
    </citation>
    <scope>NUCLEOTIDE SEQUENCE [LARGE SCALE GENOMIC DNA]</scope>
    <source>
        <strain evidence="8 9">IHB B 13600</strain>
    </source>
</reference>
<evidence type="ECO:0000256" key="6">
    <source>
        <dbReference type="HAMAP-Rule" id="MF_01677"/>
    </source>
</evidence>
<dbReference type="Proteomes" id="UP000077875">
    <property type="component" value="Chromosome"/>
</dbReference>
<dbReference type="UniPathway" id="UPA00904">
    <property type="reaction ID" value="UER00875"/>
</dbReference>
<evidence type="ECO:0000256" key="2">
    <source>
        <dbReference type="ARBA" id="ARBA00022723"/>
    </source>
</evidence>
<evidence type="ECO:0000256" key="1">
    <source>
        <dbReference type="ARBA" id="ARBA00022605"/>
    </source>
</evidence>
<evidence type="ECO:0000256" key="4">
    <source>
        <dbReference type="ARBA" id="ARBA00023167"/>
    </source>
</evidence>
<dbReference type="EMBL" id="CP015243">
    <property type="protein sequence ID" value="ANF56704.1"/>
    <property type="molecule type" value="Genomic_DNA"/>
</dbReference>
<evidence type="ECO:0000256" key="3">
    <source>
        <dbReference type="ARBA" id="ARBA00022833"/>
    </source>
</evidence>
<keyword evidence="5 6" id="KW-0456">Lyase</keyword>
<dbReference type="Gene3D" id="3.40.225.10">
    <property type="entry name" value="Class II aldolase/adducin N-terminal domain"/>
    <property type="match status" value="1"/>
</dbReference>
<comment type="similarity">
    <text evidence="6">Belongs to the aldolase class II family. MtnB subfamily.</text>
</comment>
<dbReference type="HAMAP" id="MF_01677">
    <property type="entry name" value="Salvage_MtnB"/>
    <property type="match status" value="1"/>
</dbReference>
<keyword evidence="9" id="KW-1185">Reference proteome</keyword>
<dbReference type="EC" id="4.2.1.109" evidence="6"/>
<feature type="domain" description="Class II aldolase/adducin N-terminal" evidence="7">
    <location>
        <begin position="12"/>
        <end position="202"/>
    </location>
</feature>
<gene>
    <name evidence="6" type="primary">mtnB</name>
    <name evidence="8" type="ORF">A5892_03845</name>
</gene>
<evidence type="ECO:0000313" key="9">
    <source>
        <dbReference type="Proteomes" id="UP000077875"/>
    </source>
</evidence>
<dbReference type="InterPro" id="IPR036409">
    <property type="entry name" value="Aldolase_II/adducin_N_sf"/>
</dbReference>
<dbReference type="GO" id="GO:0005996">
    <property type="term" value="P:monosaccharide metabolic process"/>
    <property type="evidence" value="ECO:0007669"/>
    <property type="project" value="UniProtKB-ARBA"/>
</dbReference>
<protein>
    <recommendedName>
        <fullName evidence="6">Methylthioribulose-1-phosphate dehydratase</fullName>
        <shortName evidence="6">MTRu-1-P dehydratase</shortName>
        <ecNumber evidence="6">4.2.1.109</ecNumber>
    </recommendedName>
</protein>
<dbReference type="NCBIfam" id="NF006672">
    <property type="entry name" value="PRK09220.1"/>
    <property type="match status" value="1"/>
</dbReference>
<dbReference type="GO" id="GO:0046570">
    <property type="term" value="F:methylthioribulose 1-phosphate dehydratase activity"/>
    <property type="evidence" value="ECO:0007669"/>
    <property type="project" value="UniProtKB-UniRule"/>
</dbReference>
<feature type="binding site" evidence="6">
    <location>
        <position position="100"/>
    </location>
    <ligand>
        <name>Zn(2+)</name>
        <dbReference type="ChEBI" id="CHEBI:29105"/>
    </ligand>
</feature>
<organism evidence="8 9">
    <name type="scientific">Halotalea alkalilenta</name>
    <dbReference type="NCBI Taxonomy" id="376489"/>
    <lineage>
        <taxon>Bacteria</taxon>
        <taxon>Pseudomonadati</taxon>
        <taxon>Pseudomonadota</taxon>
        <taxon>Gammaproteobacteria</taxon>
        <taxon>Oceanospirillales</taxon>
        <taxon>Halomonadaceae</taxon>
        <taxon>Halotalea</taxon>
    </lineage>
</organism>
<comment type="function">
    <text evidence="6">Catalyzes the dehydration of methylthioribulose-1-phosphate (MTRu-1-P) into 2,3-diketo-5-methylthiopentyl-1-phosphate (DK-MTP-1-P).</text>
</comment>
<dbReference type="SMART" id="SM01007">
    <property type="entry name" value="Aldolase_II"/>
    <property type="match status" value="1"/>
</dbReference>
<comment type="catalytic activity">
    <reaction evidence="6">
        <text>5-(methylsulfanyl)-D-ribulose 1-phosphate = 5-methylsulfanyl-2,3-dioxopentyl phosphate + H2O</text>
        <dbReference type="Rhea" id="RHEA:15549"/>
        <dbReference type="ChEBI" id="CHEBI:15377"/>
        <dbReference type="ChEBI" id="CHEBI:58548"/>
        <dbReference type="ChEBI" id="CHEBI:58828"/>
        <dbReference type="EC" id="4.2.1.109"/>
    </reaction>
</comment>
<dbReference type="AlphaFoldDB" id="A0A172YBV9"/>
<dbReference type="InterPro" id="IPR001303">
    <property type="entry name" value="Aldolase_II/adducin_N"/>
</dbReference>
<dbReference type="RefSeq" id="WP_064121677.1">
    <property type="nucleotide sequence ID" value="NZ_CP015243.1"/>
</dbReference>
<sequence length="210" mass="23171">MIDLEHLAQAQQALVEAGRILHAAGKVPATGGNFSIRLDERHMAVTVSGRHKGFLTPADLMVTDFDAVAVGSRLKPSAEALLHGQLYRDHANAGAILHTHSRAATLLSLAIEDDEVVLEGYELLKALEGVETHEARVRIPVFANTQQIPLLVDQARARLGREPYAGTPAYLIRGHGVYVWATDMASCLRQVEALDFLFDCELERKRWSFR</sequence>
<evidence type="ECO:0000259" key="7">
    <source>
        <dbReference type="SMART" id="SM01007"/>
    </source>
</evidence>
<dbReference type="InterPro" id="IPR017714">
    <property type="entry name" value="MethylthioRu-1-P_deHdtase_MtnB"/>
</dbReference>
<keyword evidence="2 6" id="KW-0479">Metal-binding</keyword>
<evidence type="ECO:0000256" key="5">
    <source>
        <dbReference type="ARBA" id="ARBA00023239"/>
    </source>
</evidence>
<proteinExistence type="inferred from homology"/>
<dbReference type="Pfam" id="PF00596">
    <property type="entry name" value="Aldolase_II"/>
    <property type="match status" value="1"/>
</dbReference>
<dbReference type="PANTHER" id="PTHR10640:SF7">
    <property type="entry name" value="METHYLTHIORIBULOSE-1-PHOSPHATE DEHYDRATASE"/>
    <property type="match status" value="1"/>
</dbReference>
<feature type="binding site" evidence="6">
    <location>
        <position position="98"/>
    </location>
    <ligand>
        <name>Zn(2+)</name>
        <dbReference type="ChEBI" id="CHEBI:29105"/>
    </ligand>
</feature>
<comment type="cofactor">
    <cofactor evidence="6">
        <name>Zn(2+)</name>
        <dbReference type="ChEBI" id="CHEBI:29105"/>
    </cofactor>
    <text evidence="6">Binds 1 zinc ion per subunit.</text>
</comment>
<dbReference type="GO" id="GO:0019509">
    <property type="term" value="P:L-methionine salvage from methylthioadenosine"/>
    <property type="evidence" value="ECO:0007669"/>
    <property type="project" value="UniProtKB-UniRule"/>
</dbReference>
<dbReference type="STRING" id="376489.A5892_03845"/>